<dbReference type="AlphaFoldDB" id="X1B371"/>
<organism evidence="1">
    <name type="scientific">marine sediment metagenome</name>
    <dbReference type="NCBI Taxonomy" id="412755"/>
    <lineage>
        <taxon>unclassified sequences</taxon>
        <taxon>metagenomes</taxon>
        <taxon>ecological metagenomes</taxon>
    </lineage>
</organism>
<evidence type="ECO:0000313" key="1">
    <source>
        <dbReference type="EMBL" id="GAG90204.1"/>
    </source>
</evidence>
<dbReference type="Gene3D" id="3.40.50.2000">
    <property type="entry name" value="Glycogen Phosphorylase B"/>
    <property type="match status" value="1"/>
</dbReference>
<comment type="caution">
    <text evidence="1">The sequence shown here is derived from an EMBL/GenBank/DDBJ whole genome shotgun (WGS) entry which is preliminary data.</text>
</comment>
<evidence type="ECO:0008006" key="2">
    <source>
        <dbReference type="Google" id="ProtNLM"/>
    </source>
</evidence>
<protein>
    <recommendedName>
        <fullName evidence="2">Glycosyltransferase subfamily 4-like N-terminal domain-containing protein</fullName>
    </recommendedName>
</protein>
<gene>
    <name evidence="1" type="ORF">S01H4_48027</name>
</gene>
<reference evidence="1" key="1">
    <citation type="journal article" date="2014" name="Front. Microbiol.">
        <title>High frequency of phylogenetically diverse reductive dehalogenase-homologous genes in deep subseafloor sedimentary metagenomes.</title>
        <authorList>
            <person name="Kawai M."/>
            <person name="Futagami T."/>
            <person name="Toyoda A."/>
            <person name="Takaki Y."/>
            <person name="Nishi S."/>
            <person name="Hori S."/>
            <person name="Arai W."/>
            <person name="Tsubouchi T."/>
            <person name="Morono Y."/>
            <person name="Uchiyama I."/>
            <person name="Ito T."/>
            <person name="Fujiyama A."/>
            <person name="Inagaki F."/>
            <person name="Takami H."/>
        </authorList>
    </citation>
    <scope>NUCLEOTIDE SEQUENCE</scope>
    <source>
        <strain evidence="1">Expedition CK06-06</strain>
    </source>
</reference>
<accession>X1B371</accession>
<name>X1B371_9ZZZZ</name>
<dbReference type="EMBL" id="BART01027033">
    <property type="protein sequence ID" value="GAG90204.1"/>
    <property type="molecule type" value="Genomic_DNA"/>
</dbReference>
<proteinExistence type="predicted"/>
<dbReference type="SUPFAM" id="SSF53756">
    <property type="entry name" value="UDP-Glycosyltransferase/glycogen phosphorylase"/>
    <property type="match status" value="1"/>
</dbReference>
<sequence>MKIKVFSRYFPPDFVGGGELSTYYVCKELKKMKNNITINTLSKVKSNEFDIYTLKKPNKIFELHEKSYFEKIAKKNILTESDVNWASDFFGAAILKNVNSKKVATVRDYWPLCAYNLCLLSDGSFCSKCNLRNIFRCMKIKQSSFLRKPIHIIRYQINQKFRSGILSDFDHVVFPSENLAKLIDSRLHLRDYSIIPNPIGREYCNKIIKYIKKERI</sequence>